<evidence type="ECO:0000256" key="2">
    <source>
        <dbReference type="ARBA" id="ARBA00023002"/>
    </source>
</evidence>
<feature type="transmembrane region" description="Helical" evidence="3">
    <location>
        <begin position="14"/>
        <end position="33"/>
    </location>
</feature>
<evidence type="ECO:0000313" key="6">
    <source>
        <dbReference type="Proteomes" id="UP001054252"/>
    </source>
</evidence>
<dbReference type="Gene3D" id="3.40.50.720">
    <property type="entry name" value="NAD(P)-binding Rossmann-like Domain"/>
    <property type="match status" value="1"/>
</dbReference>
<protein>
    <recommendedName>
        <fullName evidence="4">Lactate/malate dehydrogenase N-terminal domain-containing protein</fullName>
    </recommendedName>
</protein>
<dbReference type="AlphaFoldDB" id="A0AAV5JN23"/>
<dbReference type="InterPro" id="IPR010945">
    <property type="entry name" value="Malate_DH_type2"/>
</dbReference>
<dbReference type="InterPro" id="IPR001236">
    <property type="entry name" value="Lactate/malate_DH_N"/>
</dbReference>
<dbReference type="InterPro" id="IPR036291">
    <property type="entry name" value="NAD(P)-bd_dom_sf"/>
</dbReference>
<keyword evidence="3" id="KW-0812">Transmembrane</keyword>
<comment type="caution">
    <text evidence="5">The sequence shown here is derived from an EMBL/GenBank/DDBJ whole genome shotgun (WGS) entry which is preliminary data.</text>
</comment>
<reference evidence="5 6" key="1">
    <citation type="journal article" date="2021" name="Commun. Biol.">
        <title>The genome of Shorea leprosula (Dipterocarpaceae) highlights the ecological relevance of drought in aseasonal tropical rainforests.</title>
        <authorList>
            <person name="Ng K.K.S."/>
            <person name="Kobayashi M.J."/>
            <person name="Fawcett J.A."/>
            <person name="Hatakeyama M."/>
            <person name="Paape T."/>
            <person name="Ng C.H."/>
            <person name="Ang C.C."/>
            <person name="Tnah L.H."/>
            <person name="Lee C.T."/>
            <person name="Nishiyama T."/>
            <person name="Sese J."/>
            <person name="O'Brien M.J."/>
            <person name="Copetti D."/>
            <person name="Mohd Noor M.I."/>
            <person name="Ong R.C."/>
            <person name="Putra M."/>
            <person name="Sireger I.Z."/>
            <person name="Indrioko S."/>
            <person name="Kosugi Y."/>
            <person name="Izuno A."/>
            <person name="Isagi Y."/>
            <person name="Lee S.L."/>
            <person name="Shimizu K.K."/>
        </authorList>
    </citation>
    <scope>NUCLEOTIDE SEQUENCE [LARGE SCALE GENOMIC DNA]</scope>
    <source>
        <strain evidence="5">214</strain>
    </source>
</reference>
<dbReference type="Proteomes" id="UP001054252">
    <property type="component" value="Unassembled WGS sequence"/>
</dbReference>
<keyword evidence="3" id="KW-1133">Transmembrane helix</keyword>
<evidence type="ECO:0000256" key="1">
    <source>
        <dbReference type="ARBA" id="ARBA00009613"/>
    </source>
</evidence>
<name>A0AAV5JN23_9ROSI</name>
<gene>
    <name evidence="5" type="ORF">SLEP1_g23907</name>
</gene>
<dbReference type="PANTHER" id="PTHR23382">
    <property type="entry name" value="MALATE DEHYDROGENASE"/>
    <property type="match status" value="1"/>
</dbReference>
<accession>A0AAV5JN23</accession>
<keyword evidence="6" id="KW-1185">Reference proteome</keyword>
<dbReference type="PROSITE" id="PS51257">
    <property type="entry name" value="PROKAR_LIPOPROTEIN"/>
    <property type="match status" value="1"/>
</dbReference>
<comment type="similarity">
    <text evidence="1">Belongs to the LDH/MDH superfamily. MDH type 2 family.</text>
</comment>
<dbReference type="SUPFAM" id="SSF51735">
    <property type="entry name" value="NAD(P)-binding Rossmann-fold domains"/>
    <property type="match status" value="1"/>
</dbReference>
<dbReference type="GO" id="GO:0006108">
    <property type="term" value="P:malate metabolic process"/>
    <property type="evidence" value="ECO:0007669"/>
    <property type="project" value="InterPro"/>
</dbReference>
<evidence type="ECO:0000259" key="4">
    <source>
        <dbReference type="Pfam" id="PF00056"/>
    </source>
</evidence>
<organism evidence="5 6">
    <name type="scientific">Rubroshorea leprosula</name>
    <dbReference type="NCBI Taxonomy" id="152421"/>
    <lineage>
        <taxon>Eukaryota</taxon>
        <taxon>Viridiplantae</taxon>
        <taxon>Streptophyta</taxon>
        <taxon>Embryophyta</taxon>
        <taxon>Tracheophyta</taxon>
        <taxon>Spermatophyta</taxon>
        <taxon>Magnoliopsida</taxon>
        <taxon>eudicotyledons</taxon>
        <taxon>Gunneridae</taxon>
        <taxon>Pentapetalae</taxon>
        <taxon>rosids</taxon>
        <taxon>malvids</taxon>
        <taxon>Malvales</taxon>
        <taxon>Dipterocarpaceae</taxon>
        <taxon>Rubroshorea</taxon>
    </lineage>
</organism>
<proteinExistence type="inferred from homology"/>
<dbReference type="Pfam" id="PF00056">
    <property type="entry name" value="Ldh_1_N"/>
    <property type="match status" value="1"/>
</dbReference>
<keyword evidence="2" id="KW-0560">Oxidoreductase</keyword>
<evidence type="ECO:0000256" key="3">
    <source>
        <dbReference type="SAM" id="Phobius"/>
    </source>
</evidence>
<feature type="domain" description="Lactate/malate dehydrogenase N-terminal" evidence="4">
    <location>
        <begin position="46"/>
        <end position="105"/>
    </location>
</feature>
<sequence length="109" mass="12031">MDVFRELMAYLDHVTLQSILVVLGCICLSWKIIEHMWSFLKLKEPVRVLVTGAAGQIGYALVPMIARGVMLGPDQPVILHILDILADALKGVEMELIDSAFPLLKGMSV</sequence>
<evidence type="ECO:0000313" key="5">
    <source>
        <dbReference type="EMBL" id="GKV12809.1"/>
    </source>
</evidence>
<dbReference type="GO" id="GO:0016615">
    <property type="term" value="F:malate dehydrogenase activity"/>
    <property type="evidence" value="ECO:0007669"/>
    <property type="project" value="InterPro"/>
</dbReference>
<keyword evidence="3" id="KW-0472">Membrane</keyword>
<dbReference type="EMBL" id="BPVZ01000037">
    <property type="protein sequence ID" value="GKV12809.1"/>
    <property type="molecule type" value="Genomic_DNA"/>
</dbReference>